<proteinExistence type="predicted"/>
<dbReference type="AlphaFoldDB" id="L1JP92"/>
<dbReference type="Proteomes" id="UP000011087">
    <property type="component" value="Unassembled WGS sequence"/>
</dbReference>
<dbReference type="HOGENOM" id="CLU_379230_0_0_1"/>
<organism evidence="2">
    <name type="scientific">Guillardia theta (strain CCMP2712)</name>
    <name type="common">Cryptophyte</name>
    <dbReference type="NCBI Taxonomy" id="905079"/>
    <lineage>
        <taxon>Eukaryota</taxon>
        <taxon>Cryptophyceae</taxon>
        <taxon>Pyrenomonadales</taxon>
        <taxon>Geminigeraceae</taxon>
        <taxon>Guillardia</taxon>
    </lineage>
</organism>
<feature type="region of interest" description="Disordered" evidence="1">
    <location>
        <begin position="597"/>
        <end position="657"/>
    </location>
</feature>
<dbReference type="EMBL" id="JH992978">
    <property type="protein sequence ID" value="EKX50401.1"/>
    <property type="molecule type" value="Genomic_DNA"/>
</dbReference>
<dbReference type="RefSeq" id="XP_005837381.1">
    <property type="nucleotide sequence ID" value="XM_005837324.1"/>
</dbReference>
<dbReference type="GeneID" id="17307202"/>
<gene>
    <name evidence="2" type="ORF">GUITHDRAFT_103633</name>
</gene>
<dbReference type="EnsemblProtists" id="EKX50401">
    <property type="protein sequence ID" value="EKX50401"/>
    <property type="gene ID" value="GUITHDRAFT_103633"/>
</dbReference>
<dbReference type="KEGG" id="gtt:GUITHDRAFT_103633"/>
<name>L1JP92_GUITC</name>
<accession>L1JP92</accession>
<reference evidence="2 4" key="1">
    <citation type="journal article" date="2012" name="Nature">
        <title>Algal genomes reveal evolutionary mosaicism and the fate of nucleomorphs.</title>
        <authorList>
            <consortium name="DOE Joint Genome Institute"/>
            <person name="Curtis B.A."/>
            <person name="Tanifuji G."/>
            <person name="Burki F."/>
            <person name="Gruber A."/>
            <person name="Irimia M."/>
            <person name="Maruyama S."/>
            <person name="Arias M.C."/>
            <person name="Ball S.G."/>
            <person name="Gile G.H."/>
            <person name="Hirakawa Y."/>
            <person name="Hopkins J.F."/>
            <person name="Kuo A."/>
            <person name="Rensing S.A."/>
            <person name="Schmutz J."/>
            <person name="Symeonidi A."/>
            <person name="Elias M."/>
            <person name="Eveleigh R.J."/>
            <person name="Herman E.K."/>
            <person name="Klute M.J."/>
            <person name="Nakayama T."/>
            <person name="Obornik M."/>
            <person name="Reyes-Prieto A."/>
            <person name="Armbrust E.V."/>
            <person name="Aves S.J."/>
            <person name="Beiko R.G."/>
            <person name="Coutinho P."/>
            <person name="Dacks J.B."/>
            <person name="Durnford D.G."/>
            <person name="Fast N.M."/>
            <person name="Green B.R."/>
            <person name="Grisdale C.J."/>
            <person name="Hempel F."/>
            <person name="Henrissat B."/>
            <person name="Hoppner M.P."/>
            <person name="Ishida K."/>
            <person name="Kim E."/>
            <person name="Koreny L."/>
            <person name="Kroth P.G."/>
            <person name="Liu Y."/>
            <person name="Malik S.B."/>
            <person name="Maier U.G."/>
            <person name="McRose D."/>
            <person name="Mock T."/>
            <person name="Neilson J.A."/>
            <person name="Onodera N.T."/>
            <person name="Poole A.M."/>
            <person name="Pritham E.J."/>
            <person name="Richards T.A."/>
            <person name="Rocap G."/>
            <person name="Roy S.W."/>
            <person name="Sarai C."/>
            <person name="Schaack S."/>
            <person name="Shirato S."/>
            <person name="Slamovits C.H."/>
            <person name="Spencer D.F."/>
            <person name="Suzuki S."/>
            <person name="Worden A.Z."/>
            <person name="Zauner S."/>
            <person name="Barry K."/>
            <person name="Bell C."/>
            <person name="Bharti A.K."/>
            <person name="Crow J.A."/>
            <person name="Grimwood J."/>
            <person name="Kramer R."/>
            <person name="Lindquist E."/>
            <person name="Lucas S."/>
            <person name="Salamov A."/>
            <person name="McFadden G.I."/>
            <person name="Lane C.E."/>
            <person name="Keeling P.J."/>
            <person name="Gray M.W."/>
            <person name="Grigoriev I.V."/>
            <person name="Archibald J.M."/>
        </authorList>
    </citation>
    <scope>NUCLEOTIDE SEQUENCE</scope>
    <source>
        <strain evidence="2 4">CCMP2712</strain>
    </source>
</reference>
<evidence type="ECO:0000313" key="4">
    <source>
        <dbReference type="Proteomes" id="UP000011087"/>
    </source>
</evidence>
<dbReference type="PaxDb" id="55529-EKX50401"/>
<reference evidence="3" key="3">
    <citation type="submission" date="2015-06" db="UniProtKB">
        <authorList>
            <consortium name="EnsemblProtists"/>
        </authorList>
    </citation>
    <scope>IDENTIFICATION</scope>
</reference>
<evidence type="ECO:0000256" key="1">
    <source>
        <dbReference type="SAM" id="MobiDB-lite"/>
    </source>
</evidence>
<protein>
    <submittedName>
        <fullName evidence="2 3">Uncharacterized protein</fullName>
    </submittedName>
</protein>
<evidence type="ECO:0000313" key="3">
    <source>
        <dbReference type="EnsemblProtists" id="EKX50401"/>
    </source>
</evidence>
<sequence>MVMIVSNVRHHLFIVDQDRSPLLELLSSSAVLKLLEDHGLDVSASRVAAVSRSYSATSWCSWFELHERSGLTGEHLTSKSLDEVVMQLLQDIKGNSLLDIIWLTDGSYSLEQGEALIMFAPLITAVDCFGASVRIVVCPDDLTDPKCRDNLKDWQELLKADCTEISKEFLQYAVNPAVVEECSMDEKIWPKVEDILRWSTEWRGQMVFDLLGPSTSIRHKCKVQFVRQNGNFCNYELCKQHTKSTTDELTIYANTIEILKPIDMLTIPIHFFAAVLNLEFLERDIVAEKFKNLLQMSQGNMGFLCKLSSYKKILEHPLKVVSRQILEKGSRDHILEADFTKLDDCETLLVIHQSCQDGSWRITILKNYDSIKNYDFRIGSALLEEMKSAIPTGLRTIEASVDTKDASVDNAILKDCVFDLNKSDMRNRLLSYYEQEIAMECSSIISQFSSSFKERPIILDFEKGLHQLQTVSSQLSPVQKVNQNHQVPPFPESRDLAAKKIRSALKKFNTQAFCQKVSPNFDDQGVHETLVDYSRFCDAFDMSDSNFHPTVEHFRGADGFDCVIPQYPKRTHGVDYCFDDWEDVELELRRVRRRSENSKEISVAPVKGKTATLSEGRMGRPGGTTQSLPPPAPRASAVQQKKEKYSKPPAKPTGASRVSEANKALVLDCIGKQLGERIDRKDCRYETCKTKLFGMFYAIYKEDLRAGAMVGNTANELVSNVLSKNLDLILR</sequence>
<keyword evidence="4" id="KW-1185">Reference proteome</keyword>
<reference evidence="4" key="2">
    <citation type="submission" date="2012-11" db="EMBL/GenBank/DDBJ databases">
        <authorList>
            <person name="Kuo A."/>
            <person name="Curtis B.A."/>
            <person name="Tanifuji G."/>
            <person name="Burki F."/>
            <person name="Gruber A."/>
            <person name="Irimia M."/>
            <person name="Maruyama S."/>
            <person name="Arias M.C."/>
            <person name="Ball S.G."/>
            <person name="Gile G.H."/>
            <person name="Hirakawa Y."/>
            <person name="Hopkins J.F."/>
            <person name="Rensing S.A."/>
            <person name="Schmutz J."/>
            <person name="Symeonidi A."/>
            <person name="Elias M."/>
            <person name="Eveleigh R.J."/>
            <person name="Herman E.K."/>
            <person name="Klute M.J."/>
            <person name="Nakayama T."/>
            <person name="Obornik M."/>
            <person name="Reyes-Prieto A."/>
            <person name="Armbrust E.V."/>
            <person name="Aves S.J."/>
            <person name="Beiko R.G."/>
            <person name="Coutinho P."/>
            <person name="Dacks J.B."/>
            <person name="Durnford D.G."/>
            <person name="Fast N.M."/>
            <person name="Green B.R."/>
            <person name="Grisdale C."/>
            <person name="Hempe F."/>
            <person name="Henrissat B."/>
            <person name="Hoppner M.P."/>
            <person name="Ishida K.-I."/>
            <person name="Kim E."/>
            <person name="Koreny L."/>
            <person name="Kroth P.G."/>
            <person name="Liu Y."/>
            <person name="Malik S.-B."/>
            <person name="Maier U.G."/>
            <person name="McRose D."/>
            <person name="Mock T."/>
            <person name="Neilson J.A."/>
            <person name="Onodera N.T."/>
            <person name="Poole A.M."/>
            <person name="Pritham E.J."/>
            <person name="Richards T.A."/>
            <person name="Rocap G."/>
            <person name="Roy S.W."/>
            <person name="Sarai C."/>
            <person name="Schaack S."/>
            <person name="Shirato S."/>
            <person name="Slamovits C.H."/>
            <person name="Spencer D.F."/>
            <person name="Suzuki S."/>
            <person name="Worden A.Z."/>
            <person name="Zauner S."/>
            <person name="Barry K."/>
            <person name="Bell C."/>
            <person name="Bharti A.K."/>
            <person name="Crow J.A."/>
            <person name="Grimwood J."/>
            <person name="Kramer R."/>
            <person name="Lindquist E."/>
            <person name="Lucas S."/>
            <person name="Salamov A."/>
            <person name="McFadden G.I."/>
            <person name="Lane C.E."/>
            <person name="Keeling P.J."/>
            <person name="Gray M.W."/>
            <person name="Grigoriev I.V."/>
            <person name="Archibald J.M."/>
        </authorList>
    </citation>
    <scope>NUCLEOTIDE SEQUENCE</scope>
    <source>
        <strain evidence="4">CCMP2712</strain>
    </source>
</reference>
<evidence type="ECO:0000313" key="2">
    <source>
        <dbReference type="EMBL" id="EKX50401.1"/>
    </source>
</evidence>